<evidence type="ECO:0000313" key="1">
    <source>
        <dbReference type="EMBL" id="CEG36839.1"/>
    </source>
</evidence>
<name>A0A0P1A942_PLAHL</name>
<dbReference type="RefSeq" id="XP_024573208.1">
    <property type="nucleotide sequence ID" value="XM_024722097.1"/>
</dbReference>
<dbReference type="OrthoDB" id="284322at2759"/>
<evidence type="ECO:0000313" key="2">
    <source>
        <dbReference type="Proteomes" id="UP000054928"/>
    </source>
</evidence>
<protein>
    <submittedName>
        <fullName evidence="1">Uncharacterized protein</fullName>
    </submittedName>
</protein>
<accession>A0A0P1A942</accession>
<reference evidence="2" key="1">
    <citation type="submission" date="2014-09" db="EMBL/GenBank/DDBJ databases">
        <authorList>
            <person name="Sharma Rahul"/>
            <person name="Thines Marco"/>
        </authorList>
    </citation>
    <scope>NUCLEOTIDE SEQUENCE [LARGE SCALE GENOMIC DNA]</scope>
</reference>
<proteinExistence type="predicted"/>
<keyword evidence="2" id="KW-1185">Reference proteome</keyword>
<organism evidence="1 2">
    <name type="scientific">Plasmopara halstedii</name>
    <name type="common">Downy mildew of sunflower</name>
    <dbReference type="NCBI Taxonomy" id="4781"/>
    <lineage>
        <taxon>Eukaryota</taxon>
        <taxon>Sar</taxon>
        <taxon>Stramenopiles</taxon>
        <taxon>Oomycota</taxon>
        <taxon>Peronosporomycetes</taxon>
        <taxon>Peronosporales</taxon>
        <taxon>Peronosporaceae</taxon>
        <taxon>Plasmopara</taxon>
    </lineage>
</organism>
<dbReference type="EMBL" id="CCYD01000252">
    <property type="protein sequence ID" value="CEG36839.1"/>
    <property type="molecule type" value="Genomic_DNA"/>
</dbReference>
<dbReference type="Proteomes" id="UP000054928">
    <property type="component" value="Unassembled WGS sequence"/>
</dbReference>
<dbReference type="AlphaFoldDB" id="A0A0P1A942"/>
<dbReference type="GeneID" id="36399149"/>
<sequence>MVREACVKFRFCGGLEPPDWVLAELPLLSGEQSKVATGVVQGGFLFTCFL</sequence>